<dbReference type="EMBL" id="ADVR01000040">
    <property type="protein sequence ID" value="EFO80770.1"/>
    <property type="molecule type" value="Genomic_DNA"/>
</dbReference>
<evidence type="ECO:0000313" key="4">
    <source>
        <dbReference type="Proteomes" id="UP000054010"/>
    </source>
</evidence>
<name>E1ID93_9CHLR</name>
<evidence type="ECO:0000256" key="1">
    <source>
        <dbReference type="ARBA" id="ARBA00022527"/>
    </source>
</evidence>
<dbReference type="eggNOG" id="COG2172">
    <property type="taxonomic scope" value="Bacteria"/>
</dbReference>
<evidence type="ECO:0000259" key="2">
    <source>
        <dbReference type="Pfam" id="PF13581"/>
    </source>
</evidence>
<dbReference type="Gene3D" id="3.30.565.10">
    <property type="entry name" value="Histidine kinase-like ATPase, C-terminal domain"/>
    <property type="match status" value="1"/>
</dbReference>
<accession>E1ID93</accession>
<dbReference type="PANTHER" id="PTHR35526:SF3">
    <property type="entry name" value="ANTI-SIGMA-F FACTOR RSBW"/>
    <property type="match status" value="1"/>
</dbReference>
<dbReference type="STRING" id="765420.OSCT_1294"/>
<evidence type="ECO:0000313" key="3">
    <source>
        <dbReference type="EMBL" id="EFO80770.1"/>
    </source>
</evidence>
<dbReference type="PANTHER" id="PTHR35526">
    <property type="entry name" value="ANTI-SIGMA-F FACTOR RSBW-RELATED"/>
    <property type="match status" value="1"/>
</dbReference>
<dbReference type="Proteomes" id="UP000054010">
    <property type="component" value="Unassembled WGS sequence"/>
</dbReference>
<dbReference type="InterPro" id="IPR050267">
    <property type="entry name" value="Anti-sigma-factor_SerPK"/>
</dbReference>
<reference evidence="3 4" key="1">
    <citation type="journal article" date="2011" name="J. Bacteriol.">
        <title>Draft genome sequence of the anoxygenic filamentous phototrophic bacterium Oscillochloris trichoides subsp. DG-6.</title>
        <authorList>
            <person name="Kuznetsov B.B."/>
            <person name="Ivanovsky R.N."/>
            <person name="Keppen O.I."/>
            <person name="Sukhacheva M.V."/>
            <person name="Bumazhkin B.K."/>
            <person name="Patutina E.O."/>
            <person name="Beletsky A.V."/>
            <person name="Mardanov A.V."/>
            <person name="Baslerov R.V."/>
            <person name="Panteleeva A.N."/>
            <person name="Kolganova T.V."/>
            <person name="Ravin N.V."/>
            <person name="Skryabin K.G."/>
        </authorList>
    </citation>
    <scope>NUCLEOTIDE SEQUENCE [LARGE SCALE GENOMIC DNA]</scope>
    <source>
        <strain evidence="3 4">DG-6</strain>
    </source>
</reference>
<gene>
    <name evidence="3" type="ORF">OSCT_1294</name>
</gene>
<protein>
    <submittedName>
        <fullName evidence="3">Anti-sigma regulatory factor, serine/threonine protein kinase</fullName>
    </submittedName>
</protein>
<organism evidence="3 4">
    <name type="scientific">Oscillochloris trichoides DG-6</name>
    <dbReference type="NCBI Taxonomy" id="765420"/>
    <lineage>
        <taxon>Bacteria</taxon>
        <taxon>Bacillati</taxon>
        <taxon>Chloroflexota</taxon>
        <taxon>Chloroflexia</taxon>
        <taxon>Chloroflexales</taxon>
        <taxon>Chloroflexineae</taxon>
        <taxon>Oscillochloridaceae</taxon>
        <taxon>Oscillochloris</taxon>
    </lineage>
</organism>
<dbReference type="InterPro" id="IPR003594">
    <property type="entry name" value="HATPase_dom"/>
</dbReference>
<keyword evidence="1 3" id="KW-0418">Kinase</keyword>
<dbReference type="HOGENOM" id="CLU_090336_11_1_0"/>
<sequence>MELTLPNQLGYELIARDAIAAFARRLGMPMDRVDDMKTALCEACINAIEHGNLLNPDLRVHILCHVDAERFVIEVYDQGLRRFVPPSSLPNIADKLNGTGSLRGMGLLLISQLSDESGFVPRDEAGNCFRFAFQRSGAAHGCR</sequence>
<dbReference type="SUPFAM" id="SSF55874">
    <property type="entry name" value="ATPase domain of HSP90 chaperone/DNA topoisomerase II/histidine kinase"/>
    <property type="match status" value="1"/>
</dbReference>
<dbReference type="AlphaFoldDB" id="E1ID93"/>
<feature type="domain" description="Histidine kinase/HSP90-like ATPase" evidence="2">
    <location>
        <begin position="15"/>
        <end position="131"/>
    </location>
</feature>
<proteinExistence type="predicted"/>
<keyword evidence="1 3" id="KW-0808">Transferase</keyword>
<comment type="caution">
    <text evidence="3">The sequence shown here is derived from an EMBL/GenBank/DDBJ whole genome shotgun (WGS) entry which is preliminary data.</text>
</comment>
<dbReference type="InterPro" id="IPR036890">
    <property type="entry name" value="HATPase_C_sf"/>
</dbReference>
<dbReference type="Pfam" id="PF13581">
    <property type="entry name" value="HATPase_c_2"/>
    <property type="match status" value="1"/>
</dbReference>
<keyword evidence="4" id="KW-1185">Reference proteome</keyword>
<dbReference type="GO" id="GO:0004674">
    <property type="term" value="F:protein serine/threonine kinase activity"/>
    <property type="evidence" value="ECO:0007669"/>
    <property type="project" value="UniProtKB-KW"/>
</dbReference>
<keyword evidence="1 3" id="KW-0723">Serine/threonine-protein kinase</keyword>
<dbReference type="CDD" id="cd16936">
    <property type="entry name" value="HATPase_RsbW-like"/>
    <property type="match status" value="1"/>
</dbReference>